<evidence type="ECO:0000313" key="3">
    <source>
        <dbReference type="Proteomes" id="UP001501585"/>
    </source>
</evidence>
<reference evidence="3" key="1">
    <citation type="journal article" date="2019" name="Int. J. Syst. Evol. Microbiol.">
        <title>The Global Catalogue of Microorganisms (GCM) 10K type strain sequencing project: providing services to taxonomists for standard genome sequencing and annotation.</title>
        <authorList>
            <consortium name="The Broad Institute Genomics Platform"/>
            <consortium name="The Broad Institute Genome Sequencing Center for Infectious Disease"/>
            <person name="Wu L."/>
            <person name="Ma J."/>
        </authorList>
    </citation>
    <scope>NUCLEOTIDE SEQUENCE [LARGE SCALE GENOMIC DNA]</scope>
    <source>
        <strain evidence="3">JCM 15313</strain>
    </source>
</reference>
<keyword evidence="1" id="KW-0732">Signal</keyword>
<gene>
    <name evidence="2" type="ORF">GCM10009799_13280</name>
</gene>
<sequence>MQNSPTRRIAVVISGFSLATGLMGAPGSADTKPVTTGTTRSVEYVEIALPEPDSEQAAVPGCREPTSSVSGAWLWAKICWSNYHKGGWLRVDLDGRVHDTTGDGEYAEFLANYKLRNGGWETFTAYLASTEGEYAPTSAKAQMRYRHPRMPMRSLWVAVCKSGGDCDRWR</sequence>
<feature type="signal peptide" evidence="1">
    <location>
        <begin position="1"/>
        <end position="24"/>
    </location>
</feature>
<name>A0ABP5E4Z3_9ACTN</name>
<evidence type="ECO:0000313" key="2">
    <source>
        <dbReference type="EMBL" id="GAA1988918.1"/>
    </source>
</evidence>
<dbReference type="EMBL" id="BAAAPC010000004">
    <property type="protein sequence ID" value="GAA1988918.1"/>
    <property type="molecule type" value="Genomic_DNA"/>
</dbReference>
<accession>A0ABP5E4Z3</accession>
<organism evidence="2 3">
    <name type="scientific">Nocardiopsis rhodophaea</name>
    <dbReference type="NCBI Taxonomy" id="280238"/>
    <lineage>
        <taxon>Bacteria</taxon>
        <taxon>Bacillati</taxon>
        <taxon>Actinomycetota</taxon>
        <taxon>Actinomycetes</taxon>
        <taxon>Streptosporangiales</taxon>
        <taxon>Nocardiopsidaceae</taxon>
        <taxon>Nocardiopsis</taxon>
    </lineage>
</organism>
<evidence type="ECO:0000256" key="1">
    <source>
        <dbReference type="SAM" id="SignalP"/>
    </source>
</evidence>
<dbReference type="Proteomes" id="UP001501585">
    <property type="component" value="Unassembled WGS sequence"/>
</dbReference>
<feature type="chain" id="PRO_5045120416" evidence="1">
    <location>
        <begin position="25"/>
        <end position="170"/>
    </location>
</feature>
<proteinExistence type="predicted"/>
<protein>
    <submittedName>
        <fullName evidence="2">Uncharacterized protein</fullName>
    </submittedName>
</protein>
<keyword evidence="3" id="KW-1185">Reference proteome</keyword>
<dbReference type="RefSeq" id="WP_344160819.1">
    <property type="nucleotide sequence ID" value="NZ_BAAAPC010000004.1"/>
</dbReference>
<comment type="caution">
    <text evidence="2">The sequence shown here is derived from an EMBL/GenBank/DDBJ whole genome shotgun (WGS) entry which is preliminary data.</text>
</comment>